<dbReference type="PANTHER" id="PTHR10381">
    <property type="entry name" value="ATP-DEPENDENT CLP PROTEASE PROTEOLYTIC SUBUNIT"/>
    <property type="match status" value="1"/>
</dbReference>
<dbReference type="GO" id="GO:0006508">
    <property type="term" value="P:proteolysis"/>
    <property type="evidence" value="ECO:0007669"/>
    <property type="project" value="UniProtKB-KW"/>
</dbReference>
<gene>
    <name evidence="1" type="ORF">O3S69_27560</name>
</gene>
<dbReference type="GO" id="GO:0008233">
    <property type="term" value="F:peptidase activity"/>
    <property type="evidence" value="ECO:0007669"/>
    <property type="project" value="UniProtKB-KW"/>
</dbReference>
<proteinExistence type="predicted"/>
<protein>
    <submittedName>
        <fullName evidence="1">ATP-dependent Clp protease proteolytic subunit</fullName>
    </submittedName>
</protein>
<dbReference type="InterPro" id="IPR029045">
    <property type="entry name" value="ClpP/crotonase-like_dom_sf"/>
</dbReference>
<reference evidence="1 2" key="1">
    <citation type="submission" date="2022-12" db="EMBL/GenBank/DDBJ databases">
        <authorList>
            <person name="Abashina T."/>
            <person name="Solyanikova I."/>
            <person name="Delegan Y."/>
        </authorList>
    </citation>
    <scope>NUCLEOTIDE SEQUENCE [LARGE SCALE GENOMIC DNA]</scope>
    <source>
        <strain evidence="1 2">IPS92ro</strain>
    </source>
</reference>
<dbReference type="RefSeq" id="WP_269636230.1">
    <property type="nucleotide sequence ID" value="NZ_JAPWHU010000407.1"/>
</dbReference>
<keyword evidence="1" id="KW-0645">Protease</keyword>
<comment type="caution">
    <text evidence="1">The sequence shown here is derived from an EMBL/GenBank/DDBJ whole genome shotgun (WGS) entry which is preliminary data.</text>
</comment>
<organism evidence="1 2">
    <name type="scientific">Streptomyces rubrogriseus</name>
    <dbReference type="NCBI Taxonomy" id="194673"/>
    <lineage>
        <taxon>Bacteria</taxon>
        <taxon>Bacillati</taxon>
        <taxon>Actinomycetota</taxon>
        <taxon>Actinomycetes</taxon>
        <taxon>Kitasatosporales</taxon>
        <taxon>Streptomycetaceae</taxon>
        <taxon>Streptomyces</taxon>
        <taxon>Streptomyces violaceoruber group</taxon>
    </lineage>
</organism>
<evidence type="ECO:0000313" key="1">
    <source>
        <dbReference type="EMBL" id="MCZ4637803.1"/>
    </source>
</evidence>
<dbReference type="EMBL" id="JAPWHU010000407">
    <property type="protein sequence ID" value="MCZ4637803.1"/>
    <property type="molecule type" value="Genomic_DNA"/>
</dbReference>
<dbReference type="Pfam" id="PF00574">
    <property type="entry name" value="CLP_protease"/>
    <property type="match status" value="1"/>
</dbReference>
<dbReference type="PANTHER" id="PTHR10381:SF26">
    <property type="entry name" value="ATP-DEPENDENT CLP PROTEASE PROTEOLYTIC SUBUNIT-LIKE-RELATED"/>
    <property type="match status" value="1"/>
</dbReference>
<dbReference type="Proteomes" id="UP001301132">
    <property type="component" value="Unassembled WGS sequence"/>
</dbReference>
<sequence length="70" mass="7639">GDLAVHAAELVRVRARLEEILVRHTGRTPGQVAADLERDTVLDARQAREYGLVDRIVPGRRTPPASSGAR</sequence>
<dbReference type="InterPro" id="IPR023562">
    <property type="entry name" value="ClpP/TepA"/>
</dbReference>
<dbReference type="SUPFAM" id="SSF52096">
    <property type="entry name" value="ClpP/crotonase"/>
    <property type="match status" value="1"/>
</dbReference>
<accession>A0ABT4P9H8</accession>
<keyword evidence="2" id="KW-1185">Reference proteome</keyword>
<keyword evidence="1" id="KW-0378">Hydrolase</keyword>
<evidence type="ECO:0000313" key="2">
    <source>
        <dbReference type="Proteomes" id="UP001301132"/>
    </source>
</evidence>
<name>A0ABT4P9H8_9ACTN</name>
<dbReference type="Gene3D" id="3.90.226.10">
    <property type="entry name" value="2-enoyl-CoA Hydratase, Chain A, domain 1"/>
    <property type="match status" value="1"/>
</dbReference>
<feature type="non-terminal residue" evidence="1">
    <location>
        <position position="1"/>
    </location>
</feature>